<comment type="caution">
    <text evidence="2">The sequence shown here is derived from an EMBL/GenBank/DDBJ whole genome shotgun (WGS) entry which is preliminary data.</text>
</comment>
<proteinExistence type="predicted"/>
<organism evidence="2 3">
    <name type="scientific">Aspergillus steynii IBT 23096</name>
    <dbReference type="NCBI Taxonomy" id="1392250"/>
    <lineage>
        <taxon>Eukaryota</taxon>
        <taxon>Fungi</taxon>
        <taxon>Dikarya</taxon>
        <taxon>Ascomycota</taxon>
        <taxon>Pezizomycotina</taxon>
        <taxon>Eurotiomycetes</taxon>
        <taxon>Eurotiomycetidae</taxon>
        <taxon>Eurotiales</taxon>
        <taxon>Aspergillaceae</taxon>
        <taxon>Aspergillus</taxon>
        <taxon>Aspergillus subgen. Circumdati</taxon>
    </lineage>
</organism>
<gene>
    <name evidence="2" type="ORF">P170DRAFT_111785</name>
</gene>
<accession>A0A2I2GIU4</accession>
<dbReference type="AlphaFoldDB" id="A0A2I2GIU4"/>
<sequence>MSQKGVNREISGVEKRLIPENHLTESIRCFFVFIYFCFSSVVLPCSHGRVFPGREVPSFFQVYLSLIVRRFEGATPRSLWGLDLYFIAFAFILATPHLVVTYSMEVITSLAL</sequence>
<evidence type="ECO:0000313" key="3">
    <source>
        <dbReference type="Proteomes" id="UP000234275"/>
    </source>
</evidence>
<dbReference type="VEuPathDB" id="FungiDB:P170DRAFT_111785"/>
<dbReference type="GeneID" id="36550013"/>
<keyword evidence="1" id="KW-0812">Transmembrane</keyword>
<dbReference type="EMBL" id="MSFO01000002">
    <property type="protein sequence ID" value="PLB52757.1"/>
    <property type="molecule type" value="Genomic_DNA"/>
</dbReference>
<keyword evidence="1" id="KW-1133">Transmembrane helix</keyword>
<evidence type="ECO:0000256" key="1">
    <source>
        <dbReference type="SAM" id="Phobius"/>
    </source>
</evidence>
<keyword evidence="3" id="KW-1185">Reference proteome</keyword>
<name>A0A2I2GIU4_9EURO</name>
<reference evidence="2 3" key="1">
    <citation type="submission" date="2016-12" db="EMBL/GenBank/DDBJ databases">
        <title>The genomes of Aspergillus section Nigri reveals drivers in fungal speciation.</title>
        <authorList>
            <consortium name="DOE Joint Genome Institute"/>
            <person name="Vesth T.C."/>
            <person name="Nybo J."/>
            <person name="Theobald S."/>
            <person name="Brandl J."/>
            <person name="Frisvad J.C."/>
            <person name="Nielsen K.F."/>
            <person name="Lyhne E.K."/>
            <person name="Kogle M.E."/>
            <person name="Kuo A."/>
            <person name="Riley R."/>
            <person name="Clum A."/>
            <person name="Nolan M."/>
            <person name="Lipzen A."/>
            <person name="Salamov A."/>
            <person name="Henrissat B."/>
            <person name="Wiebenga A."/>
            <person name="De Vries R.P."/>
            <person name="Grigoriev I.V."/>
            <person name="Mortensen U.H."/>
            <person name="Andersen M.R."/>
            <person name="Baker S.E."/>
        </authorList>
    </citation>
    <scope>NUCLEOTIDE SEQUENCE [LARGE SCALE GENOMIC DNA]</scope>
    <source>
        <strain evidence="2 3">IBT 23096</strain>
    </source>
</reference>
<protein>
    <submittedName>
        <fullName evidence="2">Uncharacterized protein</fullName>
    </submittedName>
</protein>
<feature type="transmembrane region" description="Helical" evidence="1">
    <location>
        <begin position="79"/>
        <end position="100"/>
    </location>
</feature>
<keyword evidence="1" id="KW-0472">Membrane</keyword>
<evidence type="ECO:0000313" key="2">
    <source>
        <dbReference type="EMBL" id="PLB52757.1"/>
    </source>
</evidence>
<dbReference type="Proteomes" id="UP000234275">
    <property type="component" value="Unassembled WGS sequence"/>
</dbReference>
<dbReference type="RefSeq" id="XP_024708059.1">
    <property type="nucleotide sequence ID" value="XM_024842318.1"/>
</dbReference>